<reference evidence="19 20" key="1">
    <citation type="submission" date="2014-05" db="EMBL/GenBank/DDBJ databases">
        <title>Draft genome sequence of a rare smut relative, Tilletiaria anomala UBC 951.</title>
        <authorList>
            <consortium name="DOE Joint Genome Institute"/>
            <person name="Toome M."/>
            <person name="Kuo A."/>
            <person name="Henrissat B."/>
            <person name="Lipzen A."/>
            <person name="Tritt A."/>
            <person name="Yoshinaga Y."/>
            <person name="Zane M."/>
            <person name="Barry K."/>
            <person name="Grigoriev I.V."/>
            <person name="Spatafora J.W."/>
            <person name="Aimea M.C."/>
        </authorList>
    </citation>
    <scope>NUCLEOTIDE SEQUENCE [LARGE SCALE GENOMIC DNA]</scope>
    <source>
        <strain evidence="19 20">UBC 951</strain>
    </source>
</reference>
<dbReference type="GeneID" id="25266931"/>
<evidence type="ECO:0000256" key="9">
    <source>
        <dbReference type="ARBA" id="ARBA00022701"/>
    </source>
</evidence>
<dbReference type="EMBL" id="JMSN01000151">
    <property type="protein sequence ID" value="KDN37014.1"/>
    <property type="molecule type" value="Genomic_DNA"/>
</dbReference>
<comment type="similarity">
    <text evidence="4">Belongs to the DASH complex DAD2 family.</text>
</comment>
<keyword evidence="16" id="KW-0137">Centromere</keyword>
<comment type="caution">
    <text evidence="19">The sequence shown here is derived from an EMBL/GenBank/DDBJ whole genome shotgun (WGS) entry which is preliminary data.</text>
</comment>
<keyword evidence="9" id="KW-0493">Microtubule</keyword>
<evidence type="ECO:0000256" key="17">
    <source>
        <dbReference type="ARBA" id="ARBA00030568"/>
    </source>
</evidence>
<keyword evidence="11" id="KW-0159">Chromosome partition</keyword>
<keyword evidence="12" id="KW-0995">Kinetochore</keyword>
<organism evidence="19 20">
    <name type="scientific">Tilletiaria anomala (strain ATCC 24038 / CBS 436.72 / UBC 951)</name>
    <dbReference type="NCBI Taxonomy" id="1037660"/>
    <lineage>
        <taxon>Eukaryota</taxon>
        <taxon>Fungi</taxon>
        <taxon>Dikarya</taxon>
        <taxon>Basidiomycota</taxon>
        <taxon>Ustilaginomycotina</taxon>
        <taxon>Exobasidiomycetes</taxon>
        <taxon>Georgefischeriales</taxon>
        <taxon>Tilletiariaceae</taxon>
        <taxon>Tilletiaria</taxon>
    </lineage>
</organism>
<evidence type="ECO:0000256" key="1">
    <source>
        <dbReference type="ARBA" id="ARBA00004123"/>
    </source>
</evidence>
<dbReference type="GO" id="GO:1990023">
    <property type="term" value="C:mitotic spindle midzone"/>
    <property type="evidence" value="ECO:0007669"/>
    <property type="project" value="TreeGrafter"/>
</dbReference>
<dbReference type="GO" id="GO:0005874">
    <property type="term" value="C:microtubule"/>
    <property type="evidence" value="ECO:0007669"/>
    <property type="project" value="UniProtKB-KW"/>
</dbReference>
<evidence type="ECO:0000256" key="11">
    <source>
        <dbReference type="ARBA" id="ARBA00022829"/>
    </source>
</evidence>
<evidence type="ECO:0000256" key="18">
    <source>
        <dbReference type="SAM" id="MobiDB-lite"/>
    </source>
</evidence>
<dbReference type="GO" id="GO:0000278">
    <property type="term" value="P:mitotic cell cycle"/>
    <property type="evidence" value="ECO:0007669"/>
    <property type="project" value="InterPro"/>
</dbReference>
<dbReference type="RefSeq" id="XP_013240223.1">
    <property type="nucleotide sequence ID" value="XM_013384769.1"/>
</dbReference>
<dbReference type="HOGENOM" id="CLU_135792_0_0_1"/>
<dbReference type="GO" id="GO:0051301">
    <property type="term" value="P:cell division"/>
    <property type="evidence" value="ECO:0007669"/>
    <property type="project" value="UniProtKB-KW"/>
</dbReference>
<gene>
    <name evidence="19" type="ORF">K437DRAFT_282081</name>
</gene>
<evidence type="ECO:0000256" key="3">
    <source>
        <dbReference type="ARBA" id="ARBA00004629"/>
    </source>
</evidence>
<evidence type="ECO:0000256" key="7">
    <source>
        <dbReference type="ARBA" id="ARBA00022490"/>
    </source>
</evidence>
<dbReference type="GO" id="GO:0042729">
    <property type="term" value="C:DASH complex"/>
    <property type="evidence" value="ECO:0007669"/>
    <property type="project" value="InterPro"/>
</dbReference>
<sequence>MASSRPSVYPSASLASTNAASGSAPSSTTAQRLAAKHAELDGLRVLKEQSSRLAREIEKLGDRVDGLVEGGDAFASVMSSWQGVFRAIQISRADMTSLAASTAALVSGGVAAPGTGGSSLAGSAAAGLGAMDDEQVKVGTLVRIPVDTDASVAAAGEEAAREAKEEE</sequence>
<dbReference type="InterPro" id="IPR013963">
    <property type="entry name" value="DASH_Dad2"/>
</dbReference>
<dbReference type="PANTHER" id="PTHR28036">
    <property type="entry name" value="DASH COMPLEX SUBUNIT DAD2"/>
    <property type="match status" value="1"/>
</dbReference>
<feature type="region of interest" description="Disordered" evidence="18">
    <location>
        <begin position="1"/>
        <end position="33"/>
    </location>
</feature>
<feature type="compositionally biased region" description="Low complexity" evidence="18">
    <location>
        <begin position="15"/>
        <end position="30"/>
    </location>
</feature>
<comment type="subcellular location">
    <subcellularLocation>
        <location evidence="3">Chromosome</location>
        <location evidence="3">Centromere</location>
        <location evidence="3">Kinetochore</location>
    </subcellularLocation>
    <subcellularLocation>
        <location evidence="2">Cytoplasm</location>
        <location evidence="2">Cytoskeleton</location>
        <location evidence="2">Spindle</location>
    </subcellularLocation>
    <subcellularLocation>
        <location evidence="1">Nucleus</location>
    </subcellularLocation>
</comment>
<evidence type="ECO:0000313" key="20">
    <source>
        <dbReference type="Proteomes" id="UP000027361"/>
    </source>
</evidence>
<evidence type="ECO:0000256" key="4">
    <source>
        <dbReference type="ARBA" id="ARBA00005501"/>
    </source>
</evidence>
<evidence type="ECO:0000256" key="12">
    <source>
        <dbReference type="ARBA" id="ARBA00022838"/>
    </source>
</evidence>
<evidence type="ECO:0000313" key="19">
    <source>
        <dbReference type="EMBL" id="KDN37014.1"/>
    </source>
</evidence>
<evidence type="ECO:0000256" key="8">
    <source>
        <dbReference type="ARBA" id="ARBA00022618"/>
    </source>
</evidence>
<evidence type="ECO:0000256" key="5">
    <source>
        <dbReference type="ARBA" id="ARBA00020260"/>
    </source>
</evidence>
<dbReference type="PANTHER" id="PTHR28036:SF1">
    <property type="entry name" value="DASH COMPLEX SUBUNIT DAD2"/>
    <property type="match status" value="1"/>
</dbReference>
<evidence type="ECO:0000256" key="16">
    <source>
        <dbReference type="ARBA" id="ARBA00023328"/>
    </source>
</evidence>
<dbReference type="STRING" id="1037660.A0A066VE29"/>
<evidence type="ECO:0000256" key="14">
    <source>
        <dbReference type="ARBA" id="ARBA00023242"/>
    </source>
</evidence>
<keyword evidence="7" id="KW-0963">Cytoplasm</keyword>
<keyword evidence="10" id="KW-0498">Mitosis</keyword>
<evidence type="ECO:0000256" key="13">
    <source>
        <dbReference type="ARBA" id="ARBA00023212"/>
    </source>
</evidence>
<accession>A0A066VE29</accession>
<evidence type="ECO:0000256" key="6">
    <source>
        <dbReference type="ARBA" id="ARBA00022454"/>
    </source>
</evidence>
<keyword evidence="6" id="KW-0158">Chromosome</keyword>
<evidence type="ECO:0000256" key="2">
    <source>
        <dbReference type="ARBA" id="ARBA00004186"/>
    </source>
</evidence>
<dbReference type="GO" id="GO:0008608">
    <property type="term" value="P:attachment of spindle microtubules to kinetochore"/>
    <property type="evidence" value="ECO:0007669"/>
    <property type="project" value="TreeGrafter"/>
</dbReference>
<keyword evidence="14" id="KW-0539">Nucleus</keyword>
<dbReference type="InParanoid" id="A0A066VE29"/>
<dbReference type="AlphaFoldDB" id="A0A066VE29"/>
<evidence type="ECO:0000256" key="10">
    <source>
        <dbReference type="ARBA" id="ARBA00022776"/>
    </source>
</evidence>
<evidence type="ECO:0000256" key="15">
    <source>
        <dbReference type="ARBA" id="ARBA00023306"/>
    </source>
</evidence>
<keyword evidence="13" id="KW-0206">Cytoskeleton</keyword>
<dbReference type="OrthoDB" id="3230169at2759"/>
<protein>
    <recommendedName>
        <fullName evidence="5">DASH complex subunit DAD2</fullName>
    </recommendedName>
    <alternativeName>
        <fullName evidence="17">Outer kinetochore protein DAD2</fullName>
    </alternativeName>
</protein>
<dbReference type="GO" id="GO:0044732">
    <property type="term" value="C:mitotic spindle pole body"/>
    <property type="evidence" value="ECO:0007669"/>
    <property type="project" value="TreeGrafter"/>
</dbReference>
<name>A0A066VE29_TILAU</name>
<proteinExistence type="inferred from homology"/>
<keyword evidence="15" id="KW-0131">Cell cycle</keyword>
<keyword evidence="20" id="KW-1185">Reference proteome</keyword>
<dbReference type="Proteomes" id="UP000027361">
    <property type="component" value="Unassembled WGS sequence"/>
</dbReference>
<keyword evidence="8" id="KW-0132">Cell division</keyword>
<dbReference type="Pfam" id="PF08654">
    <property type="entry name" value="DASH_Dad2"/>
    <property type="match status" value="1"/>
</dbReference>